<feature type="region of interest" description="Disordered" evidence="2">
    <location>
        <begin position="177"/>
        <end position="197"/>
    </location>
</feature>
<dbReference type="InterPro" id="IPR036412">
    <property type="entry name" value="HAD-like_sf"/>
</dbReference>
<evidence type="ECO:0000313" key="4">
    <source>
        <dbReference type="Proteomes" id="UP001516023"/>
    </source>
</evidence>
<organism evidence="3 4">
    <name type="scientific">Cyclotella cryptica</name>
    <dbReference type="NCBI Taxonomy" id="29204"/>
    <lineage>
        <taxon>Eukaryota</taxon>
        <taxon>Sar</taxon>
        <taxon>Stramenopiles</taxon>
        <taxon>Ochrophyta</taxon>
        <taxon>Bacillariophyta</taxon>
        <taxon>Coscinodiscophyceae</taxon>
        <taxon>Thalassiosirophycidae</taxon>
        <taxon>Stephanodiscales</taxon>
        <taxon>Stephanodiscaceae</taxon>
        <taxon>Cyclotella</taxon>
    </lineage>
</organism>
<dbReference type="Proteomes" id="UP001516023">
    <property type="component" value="Unassembled WGS sequence"/>
</dbReference>
<evidence type="ECO:0000256" key="1">
    <source>
        <dbReference type="ARBA" id="ARBA00022801"/>
    </source>
</evidence>
<dbReference type="EMBL" id="JABMIG020000187">
    <property type="protein sequence ID" value="KAL3786812.1"/>
    <property type="molecule type" value="Genomic_DNA"/>
</dbReference>
<keyword evidence="1" id="KW-0378">Hydrolase</keyword>
<feature type="region of interest" description="Disordered" evidence="2">
    <location>
        <begin position="85"/>
        <end position="110"/>
    </location>
</feature>
<name>A0ABD3PGG4_9STRA</name>
<sequence length="357" mass="39849">MHNHRHKFVTSNESSSSSKPTASDIRIITFDLDNTLWRTGPTISHANAVLNNHLQQVYGVRNDCLVEVEMGRLFEQDKRRYAGGNFVEDDTESSTTTNDVGGTKDGEYANSVTNVGETKLSLTSENGEDGDGVIGGNVPKDDLIHIRSASKKKKIQPVHLTMLRKDAIRSLMQNNSTAMTGADVESSRTITDGNSDPTRVPQLSNYFDFVIRAEDVGVSKPDARVYKARAGGGVNVIAKWERGMISEKEAVEAFSEAVGPWWVHIGDDFFKDVVASKVFQMRSVWVRELIAKKETRIETKPQRERTVEELENEIAKQKGVLRMSIGESEFLKTSLHEEFSDAILDRFDELSDLRPVA</sequence>
<feature type="region of interest" description="Disordered" evidence="2">
    <location>
        <begin position="1"/>
        <end position="21"/>
    </location>
</feature>
<evidence type="ECO:0000313" key="3">
    <source>
        <dbReference type="EMBL" id="KAL3786812.1"/>
    </source>
</evidence>
<dbReference type="InterPro" id="IPR051540">
    <property type="entry name" value="S-2-haloacid_dehalogenase"/>
</dbReference>
<proteinExistence type="predicted"/>
<dbReference type="InterPro" id="IPR023214">
    <property type="entry name" value="HAD_sf"/>
</dbReference>
<reference evidence="3 4" key="1">
    <citation type="journal article" date="2020" name="G3 (Bethesda)">
        <title>Improved Reference Genome for Cyclotella cryptica CCMP332, a Model for Cell Wall Morphogenesis, Salinity Adaptation, and Lipid Production in Diatoms (Bacillariophyta).</title>
        <authorList>
            <person name="Roberts W.R."/>
            <person name="Downey K.M."/>
            <person name="Ruck E.C."/>
            <person name="Traller J.C."/>
            <person name="Alverson A.J."/>
        </authorList>
    </citation>
    <scope>NUCLEOTIDE SEQUENCE [LARGE SCALE GENOMIC DNA]</scope>
    <source>
        <strain evidence="3 4">CCMP332</strain>
    </source>
</reference>
<comment type="caution">
    <text evidence="3">The sequence shown here is derived from an EMBL/GenBank/DDBJ whole genome shotgun (WGS) entry which is preliminary data.</text>
</comment>
<gene>
    <name evidence="3" type="ORF">HJC23_008086</name>
</gene>
<feature type="compositionally biased region" description="Polar residues" evidence="2">
    <location>
        <begin position="187"/>
        <end position="197"/>
    </location>
</feature>
<dbReference type="PANTHER" id="PTHR43316">
    <property type="entry name" value="HYDROLASE, HALOACID DELAHOGENASE-RELATED"/>
    <property type="match status" value="1"/>
</dbReference>
<dbReference type="Gene3D" id="3.40.50.1000">
    <property type="entry name" value="HAD superfamily/HAD-like"/>
    <property type="match status" value="1"/>
</dbReference>
<dbReference type="SUPFAM" id="SSF56784">
    <property type="entry name" value="HAD-like"/>
    <property type="match status" value="1"/>
</dbReference>
<accession>A0ABD3PGG4</accession>
<protein>
    <submittedName>
        <fullName evidence="3">Uncharacterized protein</fullName>
    </submittedName>
</protein>
<dbReference type="AlphaFoldDB" id="A0ABD3PGG4"/>
<evidence type="ECO:0000256" key="2">
    <source>
        <dbReference type="SAM" id="MobiDB-lite"/>
    </source>
</evidence>
<dbReference type="GO" id="GO:0016787">
    <property type="term" value="F:hydrolase activity"/>
    <property type="evidence" value="ECO:0007669"/>
    <property type="project" value="UniProtKB-KW"/>
</dbReference>
<keyword evidence="4" id="KW-1185">Reference proteome</keyword>
<dbReference type="PANTHER" id="PTHR43316:SF8">
    <property type="entry name" value="HAD FAMILY HYDROLASE"/>
    <property type="match status" value="1"/>
</dbReference>